<dbReference type="Pfam" id="PF12680">
    <property type="entry name" value="SnoaL_2"/>
    <property type="match status" value="1"/>
</dbReference>
<comment type="caution">
    <text evidence="2">The sequence shown here is derived from an EMBL/GenBank/DDBJ whole genome shotgun (WGS) entry which is preliminary data.</text>
</comment>
<organism evidence="2 3">
    <name type="scientific">Gelidibacter maritimus</name>
    <dbReference type="NCBI Taxonomy" id="2761487"/>
    <lineage>
        <taxon>Bacteria</taxon>
        <taxon>Pseudomonadati</taxon>
        <taxon>Bacteroidota</taxon>
        <taxon>Flavobacteriia</taxon>
        <taxon>Flavobacteriales</taxon>
        <taxon>Flavobacteriaceae</taxon>
        <taxon>Gelidibacter</taxon>
    </lineage>
</organism>
<sequence length="131" mass="15020">MKSSAKAVVEKMFSAFSSGDVEKFVATVSDDTVWIYHGTHIIPAGSFEKKEGVRTFFTNIMERTEIINFKPLQYIVEGNMVVVIGKEHQKVKRSGRELKQNWVQIYTVENNLITKMEEFAASEEVKEKNIK</sequence>
<feature type="domain" description="SnoaL-like" evidence="1">
    <location>
        <begin position="9"/>
        <end position="115"/>
    </location>
</feature>
<protein>
    <submittedName>
        <fullName evidence="2">Nuclear transport factor 2 family protein</fullName>
    </submittedName>
</protein>
<dbReference type="PANTHER" id="PTHR41252:SF1">
    <property type="entry name" value="BLR2505 PROTEIN"/>
    <property type="match status" value="1"/>
</dbReference>
<gene>
    <name evidence="2" type="ORF">H3Z82_17900</name>
</gene>
<dbReference type="PANTHER" id="PTHR41252">
    <property type="entry name" value="BLR2505 PROTEIN"/>
    <property type="match status" value="1"/>
</dbReference>
<dbReference type="AlphaFoldDB" id="A0A7W2M8H7"/>
<accession>A0A7W2M8H7</accession>
<dbReference type="EMBL" id="JACGLT010000021">
    <property type="protein sequence ID" value="MBA6154598.1"/>
    <property type="molecule type" value="Genomic_DNA"/>
</dbReference>
<dbReference type="SUPFAM" id="SSF54427">
    <property type="entry name" value="NTF2-like"/>
    <property type="match status" value="1"/>
</dbReference>
<evidence type="ECO:0000259" key="1">
    <source>
        <dbReference type="Pfam" id="PF12680"/>
    </source>
</evidence>
<reference evidence="2 3" key="1">
    <citation type="submission" date="2020-07" db="EMBL/GenBank/DDBJ databases">
        <title>Bacterium isolated from marine sediment.</title>
        <authorList>
            <person name="Shang D."/>
        </authorList>
    </citation>
    <scope>NUCLEOTIDE SEQUENCE [LARGE SCALE GENOMIC DNA]</scope>
    <source>
        <strain evidence="2 3">F6074</strain>
    </source>
</reference>
<dbReference type="Gene3D" id="3.10.450.50">
    <property type="match status" value="1"/>
</dbReference>
<dbReference type="RefSeq" id="WP_182206868.1">
    <property type="nucleotide sequence ID" value="NZ_JACGLT010000021.1"/>
</dbReference>
<proteinExistence type="predicted"/>
<evidence type="ECO:0000313" key="3">
    <source>
        <dbReference type="Proteomes" id="UP000541857"/>
    </source>
</evidence>
<dbReference type="Proteomes" id="UP000541857">
    <property type="component" value="Unassembled WGS sequence"/>
</dbReference>
<dbReference type="InterPro" id="IPR037401">
    <property type="entry name" value="SnoaL-like"/>
</dbReference>
<evidence type="ECO:0000313" key="2">
    <source>
        <dbReference type="EMBL" id="MBA6154598.1"/>
    </source>
</evidence>
<keyword evidence="3" id="KW-1185">Reference proteome</keyword>
<dbReference type="InterPro" id="IPR032710">
    <property type="entry name" value="NTF2-like_dom_sf"/>
</dbReference>
<name>A0A7W2M8H7_9FLAO</name>